<gene>
    <name evidence="2" type="ORF">SAMN05216233_1242</name>
</gene>
<dbReference type="Proteomes" id="UP000198870">
    <property type="component" value="Unassembled WGS sequence"/>
</dbReference>
<evidence type="ECO:0000313" key="3">
    <source>
        <dbReference type="Proteomes" id="UP000198870"/>
    </source>
</evidence>
<reference evidence="2 3" key="1">
    <citation type="submission" date="2016-10" db="EMBL/GenBank/DDBJ databases">
        <authorList>
            <person name="de Groot N.N."/>
        </authorList>
    </citation>
    <scope>NUCLEOTIDE SEQUENCE [LARGE SCALE GENOMIC DNA]</scope>
    <source>
        <strain evidence="2 3">AA1</strain>
    </source>
</reference>
<dbReference type="SUPFAM" id="SSF52833">
    <property type="entry name" value="Thioredoxin-like"/>
    <property type="match status" value="1"/>
</dbReference>
<proteinExistence type="predicted"/>
<dbReference type="EMBL" id="FMUX01000024">
    <property type="protein sequence ID" value="SCY82151.1"/>
    <property type="molecule type" value="Genomic_DNA"/>
</dbReference>
<keyword evidence="1" id="KW-0472">Membrane</keyword>
<evidence type="ECO:0000313" key="2">
    <source>
        <dbReference type="EMBL" id="SCY82151.1"/>
    </source>
</evidence>
<feature type="transmembrane region" description="Helical" evidence="1">
    <location>
        <begin position="15"/>
        <end position="37"/>
    </location>
</feature>
<keyword evidence="1" id="KW-0812">Transmembrane</keyword>
<sequence length="142" mass="15571">MTASGVAFILPLFGLSYWIAVVACPIAIFCVLTMTTGLDDLKMKKTGSVVRKGLALSAALVFGFTVWEGRDLVSVGFGVNYKAIYWRHKEVAIWQHTHNANVPKVGEMATDFEVSDYTGTKSIRLSDFRGKRSVVLLFGSCT</sequence>
<accession>A0A1G5J2F2</accession>
<name>A0A1G5J2F2_9BACT</name>
<organism evidence="2 3">
    <name type="scientific">Desulfoluna spongiiphila</name>
    <dbReference type="NCBI Taxonomy" id="419481"/>
    <lineage>
        <taxon>Bacteria</taxon>
        <taxon>Pseudomonadati</taxon>
        <taxon>Thermodesulfobacteriota</taxon>
        <taxon>Desulfobacteria</taxon>
        <taxon>Desulfobacterales</taxon>
        <taxon>Desulfolunaceae</taxon>
        <taxon>Desulfoluna</taxon>
    </lineage>
</organism>
<protein>
    <recommendedName>
        <fullName evidence="4">AhpC/TSA family protein</fullName>
    </recommendedName>
</protein>
<dbReference type="InterPro" id="IPR036249">
    <property type="entry name" value="Thioredoxin-like_sf"/>
</dbReference>
<keyword evidence="1" id="KW-1133">Transmembrane helix</keyword>
<feature type="transmembrane region" description="Helical" evidence="1">
    <location>
        <begin position="49"/>
        <end position="67"/>
    </location>
</feature>
<evidence type="ECO:0008006" key="4">
    <source>
        <dbReference type="Google" id="ProtNLM"/>
    </source>
</evidence>
<evidence type="ECO:0000256" key="1">
    <source>
        <dbReference type="SAM" id="Phobius"/>
    </source>
</evidence>
<keyword evidence="3" id="KW-1185">Reference proteome</keyword>
<dbReference type="Gene3D" id="3.40.30.10">
    <property type="entry name" value="Glutaredoxin"/>
    <property type="match status" value="1"/>
</dbReference>
<dbReference type="AlphaFoldDB" id="A0A1G5J2F2"/>